<feature type="compositionally biased region" description="Polar residues" evidence="1">
    <location>
        <begin position="685"/>
        <end position="732"/>
    </location>
</feature>
<feature type="domain" description="Reverse transcriptase zinc-binding" evidence="4">
    <location>
        <begin position="444"/>
        <end position="516"/>
    </location>
</feature>
<dbReference type="PANTHER" id="PTHR33116:SF86">
    <property type="entry name" value="REVERSE TRANSCRIPTASE DOMAIN-CONTAINING PROTEIN"/>
    <property type="match status" value="1"/>
</dbReference>
<feature type="signal peptide" evidence="2">
    <location>
        <begin position="1"/>
        <end position="17"/>
    </location>
</feature>
<evidence type="ECO:0000256" key="2">
    <source>
        <dbReference type="SAM" id="SignalP"/>
    </source>
</evidence>
<evidence type="ECO:0000256" key="1">
    <source>
        <dbReference type="SAM" id="MobiDB-lite"/>
    </source>
</evidence>
<evidence type="ECO:0000259" key="4">
    <source>
        <dbReference type="Pfam" id="PF13966"/>
    </source>
</evidence>
<dbReference type="Pfam" id="PF13966">
    <property type="entry name" value="zf-RVT"/>
    <property type="match status" value="1"/>
</dbReference>
<protein>
    <recommendedName>
        <fullName evidence="7">Reverse transcriptase domain-containing protein</fullName>
    </recommendedName>
</protein>
<dbReference type="InterPro" id="IPR026960">
    <property type="entry name" value="RVT-Znf"/>
</dbReference>
<feature type="region of interest" description="Disordered" evidence="1">
    <location>
        <begin position="605"/>
        <end position="735"/>
    </location>
</feature>
<organism evidence="5 6">
    <name type="scientific">Rubus argutus</name>
    <name type="common">Southern blackberry</name>
    <dbReference type="NCBI Taxonomy" id="59490"/>
    <lineage>
        <taxon>Eukaryota</taxon>
        <taxon>Viridiplantae</taxon>
        <taxon>Streptophyta</taxon>
        <taxon>Embryophyta</taxon>
        <taxon>Tracheophyta</taxon>
        <taxon>Spermatophyta</taxon>
        <taxon>Magnoliopsida</taxon>
        <taxon>eudicotyledons</taxon>
        <taxon>Gunneridae</taxon>
        <taxon>Pentapetalae</taxon>
        <taxon>rosids</taxon>
        <taxon>fabids</taxon>
        <taxon>Rosales</taxon>
        <taxon>Rosaceae</taxon>
        <taxon>Rosoideae</taxon>
        <taxon>Rosoideae incertae sedis</taxon>
        <taxon>Rubus</taxon>
    </lineage>
</organism>
<evidence type="ECO:0000313" key="6">
    <source>
        <dbReference type="Proteomes" id="UP001457282"/>
    </source>
</evidence>
<keyword evidence="2" id="KW-0732">Signal</keyword>
<evidence type="ECO:0000313" key="5">
    <source>
        <dbReference type="EMBL" id="KAK9912298.1"/>
    </source>
</evidence>
<evidence type="ECO:0008006" key="7">
    <source>
        <dbReference type="Google" id="ProtNLM"/>
    </source>
</evidence>
<feature type="compositionally biased region" description="Low complexity" evidence="1">
    <location>
        <begin position="638"/>
        <end position="654"/>
    </location>
</feature>
<keyword evidence="6" id="KW-1185">Reference proteome</keyword>
<accession>A0AAW1VVC3</accession>
<dbReference type="Pfam" id="PF00078">
    <property type="entry name" value="RVT_1"/>
    <property type="match status" value="1"/>
</dbReference>
<name>A0AAW1VVC3_RUBAR</name>
<feature type="chain" id="PRO_5043676982" description="Reverse transcriptase domain-containing protein" evidence="2">
    <location>
        <begin position="18"/>
        <end position="750"/>
    </location>
</feature>
<feature type="compositionally biased region" description="Low complexity" evidence="1">
    <location>
        <begin position="666"/>
        <end position="678"/>
    </location>
</feature>
<dbReference type="Proteomes" id="UP001457282">
    <property type="component" value="Unassembled WGS sequence"/>
</dbReference>
<dbReference type="EMBL" id="JBEDUW010000007">
    <property type="protein sequence ID" value="KAK9912298.1"/>
    <property type="molecule type" value="Genomic_DNA"/>
</dbReference>
<reference evidence="5 6" key="1">
    <citation type="journal article" date="2023" name="G3 (Bethesda)">
        <title>A chromosome-length genome assembly and annotation of blackberry (Rubus argutus, cv. 'Hillquist').</title>
        <authorList>
            <person name="Bruna T."/>
            <person name="Aryal R."/>
            <person name="Dudchenko O."/>
            <person name="Sargent D.J."/>
            <person name="Mead D."/>
            <person name="Buti M."/>
            <person name="Cavallini A."/>
            <person name="Hytonen T."/>
            <person name="Andres J."/>
            <person name="Pham M."/>
            <person name="Weisz D."/>
            <person name="Mascagni F."/>
            <person name="Usai G."/>
            <person name="Natali L."/>
            <person name="Bassil N."/>
            <person name="Fernandez G.E."/>
            <person name="Lomsadze A."/>
            <person name="Armour M."/>
            <person name="Olukolu B."/>
            <person name="Poorten T."/>
            <person name="Britton C."/>
            <person name="Davik J."/>
            <person name="Ashrafi H."/>
            <person name="Aiden E.L."/>
            <person name="Borodovsky M."/>
            <person name="Worthington M."/>
        </authorList>
    </citation>
    <scope>NUCLEOTIDE SEQUENCE [LARGE SCALE GENOMIC DNA]</scope>
    <source>
        <strain evidence="5">PI 553951</strain>
    </source>
</reference>
<dbReference type="PANTHER" id="PTHR33116">
    <property type="entry name" value="REVERSE TRANSCRIPTASE ZINC-BINDING DOMAIN-CONTAINING PROTEIN-RELATED-RELATED"/>
    <property type="match status" value="1"/>
</dbReference>
<comment type="caution">
    <text evidence="5">The sequence shown here is derived from an EMBL/GenBank/DDBJ whole genome shotgun (WGS) entry which is preliminary data.</text>
</comment>
<feature type="domain" description="Reverse transcriptase" evidence="3">
    <location>
        <begin position="12"/>
        <end position="158"/>
    </location>
</feature>
<dbReference type="AlphaFoldDB" id="A0AAW1VVC3"/>
<dbReference type="InterPro" id="IPR000477">
    <property type="entry name" value="RT_dom"/>
</dbReference>
<evidence type="ECO:0000259" key="3">
    <source>
        <dbReference type="Pfam" id="PF00078"/>
    </source>
</evidence>
<sequence length="750" mass="84543">MWFATKWVSLLMGCVRSVSFAVTLNGKVGEVFYPSKGLRQGDPISPYLFLFTTEVFSALISEACVSGSLHCIKLSNHGPTLSHLFFAYDSLFFMKATHQNCEELMRIIDCYCQASGQLVNLDKSSLYCTPSTPDSLVMELCTILCVPATMNPGRYLGLPTVWGRSKKASLSFIKDRLKDNIQSWKLGILSMAGRETLIKSVALAVPTYPMQCFKFPITLCKELDSLISNFWWGQKDEEFKVHWKSWAFLGQAKDNGGMGFRNLCEFNTALLAKQVWRLHSCPDAFWAQIMKGIYYPNRDILNAGKGSRASWAWSSLLEGKAVIMEGARWLVGNGKNIDIWKDKWLLGDHVGYLQPLNAVPSSTPIMVEDIINWEDCCWSLESIDMFLSHDDLFSIRKTIIGDPTIDDRLIWPHTTNGVYLVKTRYHILHSFQQVPLGNHTQPSHRISKMVWKSLWKIKSLPKIKNFLWRAMNNALPCNKNLFMRRMSSYPMCPRCGCFEETVEHTFLLCESSARAWFASSFNYKIDLQAMSTFDTWFEALCLIDGLEKNHLTLCITKISFLLWEIWKSRCSFVFKASPFDPILTATRAEAAASEFLTLNDAEVRLQHPPTPDQHNHLIPNPIIHHQFPNPAITTSPITTPGAPPSSHHPTSSSHHQNHLSHHDHASLTSPNSLTPSTNFADSPLASCTQTSTIQSVSSNPLSNSRDLSSPNPLRTPSVSHTQNHTSNPNTPKLWQPALLVNSKLISMQPG</sequence>
<feature type="compositionally biased region" description="Low complexity" evidence="1">
    <location>
        <begin position="616"/>
        <end position="625"/>
    </location>
</feature>
<gene>
    <name evidence="5" type="ORF">M0R45_036168</name>
</gene>
<proteinExistence type="predicted"/>